<dbReference type="PANTHER" id="PTHR11481:SF64">
    <property type="entry name" value="FC RECEPTOR-LIKE PROTEIN 4"/>
    <property type="match status" value="1"/>
</dbReference>
<dbReference type="InterPro" id="IPR050488">
    <property type="entry name" value="Ig_Fc_receptor"/>
</dbReference>
<dbReference type="SMART" id="SM00409">
    <property type="entry name" value="IG"/>
    <property type="match status" value="6"/>
</dbReference>
<evidence type="ECO:0000256" key="3">
    <source>
        <dbReference type="SAM" id="Phobius"/>
    </source>
</evidence>
<feature type="domain" description="Ig-like" evidence="4">
    <location>
        <begin position="105"/>
        <end position="182"/>
    </location>
</feature>
<dbReference type="InterPro" id="IPR003598">
    <property type="entry name" value="Ig_sub2"/>
</dbReference>
<dbReference type="InterPro" id="IPR013783">
    <property type="entry name" value="Ig-like_fold"/>
</dbReference>
<evidence type="ECO:0000259" key="4">
    <source>
        <dbReference type="PROSITE" id="PS50835"/>
    </source>
</evidence>
<evidence type="ECO:0000256" key="1">
    <source>
        <dbReference type="ARBA" id="ARBA00022729"/>
    </source>
</evidence>
<accession>A0ABD0WGE4</accession>
<evidence type="ECO:0000313" key="6">
    <source>
        <dbReference type="Proteomes" id="UP001557470"/>
    </source>
</evidence>
<dbReference type="Pfam" id="PF13895">
    <property type="entry name" value="Ig_2"/>
    <property type="match status" value="3"/>
</dbReference>
<dbReference type="PROSITE" id="PS50835">
    <property type="entry name" value="IG_LIKE"/>
    <property type="match status" value="4"/>
</dbReference>
<dbReference type="Proteomes" id="UP001557470">
    <property type="component" value="Unassembled WGS sequence"/>
</dbReference>
<dbReference type="SMART" id="SM00408">
    <property type="entry name" value="IGc2"/>
    <property type="match status" value="3"/>
</dbReference>
<keyword evidence="3" id="KW-0812">Transmembrane</keyword>
<organism evidence="5 6">
    <name type="scientific">Umbra pygmaea</name>
    <name type="common">Eastern mudminnow</name>
    <dbReference type="NCBI Taxonomy" id="75934"/>
    <lineage>
        <taxon>Eukaryota</taxon>
        <taxon>Metazoa</taxon>
        <taxon>Chordata</taxon>
        <taxon>Craniata</taxon>
        <taxon>Vertebrata</taxon>
        <taxon>Euteleostomi</taxon>
        <taxon>Actinopterygii</taxon>
        <taxon>Neopterygii</taxon>
        <taxon>Teleostei</taxon>
        <taxon>Protacanthopterygii</taxon>
        <taxon>Esociformes</taxon>
        <taxon>Umbridae</taxon>
        <taxon>Umbra</taxon>
    </lineage>
</organism>
<feature type="transmembrane region" description="Helical" evidence="3">
    <location>
        <begin position="541"/>
        <end position="563"/>
    </location>
</feature>
<keyword evidence="3" id="KW-0472">Membrane</keyword>
<dbReference type="PANTHER" id="PTHR11481">
    <property type="entry name" value="IMMUNOGLOBULIN FC RECEPTOR"/>
    <property type="match status" value="1"/>
</dbReference>
<evidence type="ECO:0000256" key="2">
    <source>
        <dbReference type="ARBA" id="ARBA00023157"/>
    </source>
</evidence>
<name>A0ABD0WGE4_UMBPY</name>
<keyword evidence="6" id="KW-1185">Reference proteome</keyword>
<gene>
    <name evidence="5" type="ORF">UPYG_G00246880</name>
</gene>
<dbReference type="AlphaFoldDB" id="A0ABD0WGE4"/>
<keyword evidence="3" id="KW-1133">Transmembrane helix</keyword>
<feature type="domain" description="Ig-like" evidence="4">
    <location>
        <begin position="188"/>
        <end position="274"/>
    </location>
</feature>
<dbReference type="InterPro" id="IPR036179">
    <property type="entry name" value="Ig-like_dom_sf"/>
</dbReference>
<dbReference type="InterPro" id="IPR007110">
    <property type="entry name" value="Ig-like_dom"/>
</dbReference>
<keyword evidence="2" id="KW-1015">Disulfide bond</keyword>
<dbReference type="EMBL" id="JAGEUA010000007">
    <property type="protein sequence ID" value="KAL0970755.1"/>
    <property type="molecule type" value="Genomic_DNA"/>
</dbReference>
<sequence>MELTPLCWILCQSHLASLIVNPNRTQFFEYDKISLSCEFQGNSTGWRLGRKTTKFSDCGTSGWGLRNGSSCKINVVPSDSGVYWCDSGSGVLSNTVNITVHGKNGHVILESPTDPVTEGQSVTLSCRHSTNPYNLKADFYKDGYFIRTEPTGEMTIPVVNKSDEGFYKCNNSIGESLEQTITVTDLTPPASLIIRPNTSQFFEYDPVYLSCEVKGSSAGWRLRRYTVNRRLSDCGSGWGKLEGSSCNINLALSDSGRYWCESWSGEHSNAAKITVHDGPVILVSPALPVTEGHSVTMRCRYKTTPSDLTADFYKDGSLIRTEPTGEMTIPVVTKSDEGLYKCSMSKEISPESLMTVADLTHLASLMVRPDRSQFFKDESVSLSCEVQGSSAGWILRRYTVNNRFSDCGTIWGKLEGSACNITVIPSDTGLYWCQFGSREHSNAVKIKVHGGPVILESPALPVTEGHSVTLRCRYQTPPSELTADFYKDRSLIRTESTGDMAIPVFNKSDEGLYSCRHSELGESPKSWMTVTATSPEMSISVPRLLCSLLVVSSYLMVTVVLLVKYSKSRRKT</sequence>
<dbReference type="InterPro" id="IPR003599">
    <property type="entry name" value="Ig_sub"/>
</dbReference>
<feature type="domain" description="Ig-like" evidence="4">
    <location>
        <begin position="452"/>
        <end position="531"/>
    </location>
</feature>
<dbReference type="SUPFAM" id="SSF48726">
    <property type="entry name" value="Immunoglobulin"/>
    <property type="match status" value="6"/>
</dbReference>
<proteinExistence type="predicted"/>
<comment type="caution">
    <text evidence="5">The sequence shown here is derived from an EMBL/GenBank/DDBJ whole genome shotgun (WGS) entry which is preliminary data.</text>
</comment>
<keyword evidence="1" id="KW-0732">Signal</keyword>
<feature type="domain" description="Ig-like" evidence="4">
    <location>
        <begin position="279"/>
        <end position="360"/>
    </location>
</feature>
<reference evidence="5 6" key="1">
    <citation type="submission" date="2024-06" db="EMBL/GenBank/DDBJ databases">
        <authorList>
            <person name="Pan Q."/>
            <person name="Wen M."/>
            <person name="Jouanno E."/>
            <person name="Zahm M."/>
            <person name="Klopp C."/>
            <person name="Cabau C."/>
            <person name="Louis A."/>
            <person name="Berthelot C."/>
            <person name="Parey E."/>
            <person name="Roest Crollius H."/>
            <person name="Montfort J."/>
            <person name="Robinson-Rechavi M."/>
            <person name="Bouchez O."/>
            <person name="Lampietro C."/>
            <person name="Lopez Roques C."/>
            <person name="Donnadieu C."/>
            <person name="Postlethwait J."/>
            <person name="Bobe J."/>
            <person name="Verreycken H."/>
            <person name="Guiguen Y."/>
        </authorList>
    </citation>
    <scope>NUCLEOTIDE SEQUENCE [LARGE SCALE GENOMIC DNA]</scope>
    <source>
        <strain evidence="5">Up_M1</strain>
        <tissue evidence="5">Testis</tissue>
    </source>
</reference>
<evidence type="ECO:0000313" key="5">
    <source>
        <dbReference type="EMBL" id="KAL0970755.1"/>
    </source>
</evidence>
<dbReference type="Gene3D" id="2.60.40.10">
    <property type="entry name" value="Immunoglobulins"/>
    <property type="match status" value="6"/>
</dbReference>
<protein>
    <recommendedName>
        <fullName evidence="4">Ig-like domain-containing protein</fullName>
    </recommendedName>
</protein>